<dbReference type="EMBL" id="KV454443">
    <property type="protein sequence ID" value="ODQ77077.1"/>
    <property type="molecule type" value="Genomic_DNA"/>
</dbReference>
<protein>
    <recommendedName>
        <fullName evidence="2">FAD synthase</fullName>
        <ecNumber evidence="2">2.7.7.2</ecNumber>
    </recommendedName>
    <alternativeName>
        <fullName evidence="10">FAD pyrophosphorylase</fullName>
    </alternativeName>
    <alternativeName>
        <fullName evidence="11">FMN adenylyltransferase</fullName>
    </alternativeName>
</protein>
<sequence>MSFRSKCHRASEIVSKFLEPVSENMGTDQRELRTQTQQHVLETMKILRSTLAHYKLNEVAISYNGGKDCLVILVVLLAVMYDVYTEEIGCDNYRLDGIYVHSEESFEEVERFLVESCETWGLNRIKINDDLKSGFRDYMEHINPDVKAVVIGVRRTDPYSKNLTASEMTNNDWPRFMRINAALDWHYVHIWDFIRGCDLEYCKLYDLGYTSLGGVHTTTPNPYLRLESGSYNPAYVLQDDLKERAGRAKKNT</sequence>
<dbReference type="AlphaFoldDB" id="A0A1E3QJB3"/>
<gene>
    <name evidence="14" type="ORF">BABINDRAFT_163813</name>
</gene>
<proteinExistence type="predicted"/>
<dbReference type="InterPro" id="IPR002500">
    <property type="entry name" value="PAPS_reduct_dom"/>
</dbReference>
<evidence type="ECO:0000256" key="12">
    <source>
        <dbReference type="ARBA" id="ARBA00049494"/>
    </source>
</evidence>
<dbReference type="STRING" id="984486.A0A1E3QJB3"/>
<organism evidence="14 15">
    <name type="scientific">Babjeviella inositovora NRRL Y-12698</name>
    <dbReference type="NCBI Taxonomy" id="984486"/>
    <lineage>
        <taxon>Eukaryota</taxon>
        <taxon>Fungi</taxon>
        <taxon>Dikarya</taxon>
        <taxon>Ascomycota</taxon>
        <taxon>Saccharomycotina</taxon>
        <taxon>Pichiomycetes</taxon>
        <taxon>Serinales incertae sedis</taxon>
        <taxon>Babjeviella</taxon>
    </lineage>
</organism>
<keyword evidence="4" id="KW-0288">FMN</keyword>
<evidence type="ECO:0000259" key="13">
    <source>
        <dbReference type="Pfam" id="PF01507"/>
    </source>
</evidence>
<dbReference type="GO" id="GO:0006747">
    <property type="term" value="P:FAD biosynthetic process"/>
    <property type="evidence" value="ECO:0007669"/>
    <property type="project" value="TreeGrafter"/>
</dbReference>
<accession>A0A1E3QJB3</accession>
<evidence type="ECO:0000256" key="8">
    <source>
        <dbReference type="ARBA" id="ARBA00022827"/>
    </source>
</evidence>
<comment type="catalytic activity">
    <reaction evidence="12">
        <text>FMN + ATP + H(+) = FAD + diphosphate</text>
        <dbReference type="Rhea" id="RHEA:17237"/>
        <dbReference type="ChEBI" id="CHEBI:15378"/>
        <dbReference type="ChEBI" id="CHEBI:30616"/>
        <dbReference type="ChEBI" id="CHEBI:33019"/>
        <dbReference type="ChEBI" id="CHEBI:57692"/>
        <dbReference type="ChEBI" id="CHEBI:58210"/>
        <dbReference type="EC" id="2.7.7.2"/>
    </reaction>
</comment>
<evidence type="ECO:0000256" key="7">
    <source>
        <dbReference type="ARBA" id="ARBA00022741"/>
    </source>
</evidence>
<dbReference type="GeneID" id="30147966"/>
<keyword evidence="9" id="KW-0067">ATP-binding</keyword>
<evidence type="ECO:0000256" key="5">
    <source>
        <dbReference type="ARBA" id="ARBA00022679"/>
    </source>
</evidence>
<dbReference type="EC" id="2.7.7.2" evidence="2"/>
<dbReference type="CDD" id="cd23948">
    <property type="entry name" value="FAD_synthase"/>
    <property type="match status" value="1"/>
</dbReference>
<evidence type="ECO:0000256" key="2">
    <source>
        <dbReference type="ARBA" id="ARBA00012393"/>
    </source>
</evidence>
<dbReference type="RefSeq" id="XP_018982405.1">
    <property type="nucleotide sequence ID" value="XM_019130113.1"/>
</dbReference>
<evidence type="ECO:0000313" key="14">
    <source>
        <dbReference type="EMBL" id="ODQ77077.1"/>
    </source>
</evidence>
<evidence type="ECO:0000256" key="11">
    <source>
        <dbReference type="ARBA" id="ARBA00031871"/>
    </source>
</evidence>
<comment type="pathway">
    <text evidence="1">Cofactor biosynthesis; FAD biosynthesis; FAD from FMN: step 1/1.</text>
</comment>
<keyword evidence="15" id="KW-1185">Reference proteome</keyword>
<keyword evidence="3" id="KW-0285">Flavoprotein</keyword>
<keyword evidence="7" id="KW-0547">Nucleotide-binding</keyword>
<evidence type="ECO:0000256" key="4">
    <source>
        <dbReference type="ARBA" id="ARBA00022643"/>
    </source>
</evidence>
<dbReference type="SUPFAM" id="SSF52402">
    <property type="entry name" value="Adenine nucleotide alpha hydrolases-like"/>
    <property type="match status" value="1"/>
</dbReference>
<name>A0A1E3QJB3_9ASCO</name>
<dbReference type="GO" id="GO:0003919">
    <property type="term" value="F:FMN adenylyltransferase activity"/>
    <property type="evidence" value="ECO:0007669"/>
    <property type="project" value="UniProtKB-EC"/>
</dbReference>
<evidence type="ECO:0000256" key="9">
    <source>
        <dbReference type="ARBA" id="ARBA00022840"/>
    </source>
</evidence>
<dbReference type="GO" id="GO:0005524">
    <property type="term" value="F:ATP binding"/>
    <property type="evidence" value="ECO:0007669"/>
    <property type="project" value="UniProtKB-KW"/>
</dbReference>
<feature type="domain" description="Phosphoadenosine phosphosulphate reductase" evidence="13">
    <location>
        <begin position="145"/>
        <end position="220"/>
    </location>
</feature>
<reference evidence="15" key="1">
    <citation type="submission" date="2016-05" db="EMBL/GenBank/DDBJ databases">
        <title>Comparative genomics of biotechnologically important yeasts.</title>
        <authorList>
            <consortium name="DOE Joint Genome Institute"/>
            <person name="Riley R."/>
            <person name="Haridas S."/>
            <person name="Wolfe K.H."/>
            <person name="Lopes M.R."/>
            <person name="Hittinger C.T."/>
            <person name="Goker M."/>
            <person name="Salamov A."/>
            <person name="Wisecaver J."/>
            <person name="Long T.M."/>
            <person name="Aerts A.L."/>
            <person name="Barry K."/>
            <person name="Choi C."/>
            <person name="Clum A."/>
            <person name="Coughlan A.Y."/>
            <person name="Deshpande S."/>
            <person name="Douglass A.P."/>
            <person name="Hanson S.J."/>
            <person name="Klenk H.-P."/>
            <person name="Labutti K."/>
            <person name="Lapidus A."/>
            <person name="Lindquist E."/>
            <person name="Lipzen A."/>
            <person name="Meier-Kolthoff J.P."/>
            <person name="Ohm R.A."/>
            <person name="Otillar R.P."/>
            <person name="Pangilinan J."/>
            <person name="Peng Y."/>
            <person name="Rokas A."/>
            <person name="Rosa C.A."/>
            <person name="Scheuner C."/>
            <person name="Sibirny A.A."/>
            <person name="Slot J.C."/>
            <person name="Stielow J.B."/>
            <person name="Sun H."/>
            <person name="Kurtzman C.P."/>
            <person name="Blackwell M."/>
            <person name="Grigoriev I.V."/>
            <person name="Jeffries T.W."/>
        </authorList>
    </citation>
    <scope>NUCLEOTIDE SEQUENCE [LARGE SCALE GENOMIC DNA]</scope>
    <source>
        <strain evidence="15">NRRL Y-12698</strain>
    </source>
</reference>
<dbReference type="OrthoDB" id="270728at2759"/>
<keyword evidence="5" id="KW-0808">Transferase</keyword>
<dbReference type="PANTHER" id="PTHR23293">
    <property type="entry name" value="FAD SYNTHETASE-RELATED FMN ADENYLYLTRANSFERASE"/>
    <property type="match status" value="1"/>
</dbReference>
<dbReference type="Pfam" id="PF01507">
    <property type="entry name" value="PAPS_reduct"/>
    <property type="match status" value="1"/>
</dbReference>
<dbReference type="Gene3D" id="3.40.50.620">
    <property type="entry name" value="HUPs"/>
    <property type="match status" value="1"/>
</dbReference>
<evidence type="ECO:0000256" key="10">
    <source>
        <dbReference type="ARBA" id="ARBA00031145"/>
    </source>
</evidence>
<keyword evidence="8" id="KW-0274">FAD</keyword>
<keyword evidence="6" id="KW-0548">Nucleotidyltransferase</keyword>
<dbReference type="PANTHER" id="PTHR23293:SF9">
    <property type="entry name" value="FAD SYNTHASE"/>
    <property type="match status" value="1"/>
</dbReference>
<dbReference type="Proteomes" id="UP000094336">
    <property type="component" value="Unassembled WGS sequence"/>
</dbReference>
<evidence type="ECO:0000256" key="3">
    <source>
        <dbReference type="ARBA" id="ARBA00022630"/>
    </source>
</evidence>
<evidence type="ECO:0000256" key="6">
    <source>
        <dbReference type="ARBA" id="ARBA00022695"/>
    </source>
</evidence>
<evidence type="ECO:0000256" key="1">
    <source>
        <dbReference type="ARBA" id="ARBA00004726"/>
    </source>
</evidence>
<dbReference type="InterPro" id="IPR014729">
    <property type="entry name" value="Rossmann-like_a/b/a_fold"/>
</dbReference>
<evidence type="ECO:0000313" key="15">
    <source>
        <dbReference type="Proteomes" id="UP000094336"/>
    </source>
</evidence>